<dbReference type="SUPFAM" id="SSF48371">
    <property type="entry name" value="ARM repeat"/>
    <property type="match status" value="1"/>
</dbReference>
<gene>
    <name evidence="3" type="ORF">VaNZ11_007598</name>
</gene>
<keyword evidence="4" id="KW-1185">Reference proteome</keyword>
<dbReference type="Gene3D" id="1.25.10.10">
    <property type="entry name" value="Leucine-rich Repeat Variant"/>
    <property type="match status" value="2"/>
</dbReference>
<dbReference type="Proteomes" id="UP001165090">
    <property type="component" value="Unassembled WGS sequence"/>
</dbReference>
<dbReference type="PANTHER" id="PTHR46241">
    <property type="entry name" value="ARMADILLO REPEAT-CONTAINING PROTEIN 4 ARMC4"/>
    <property type="match status" value="1"/>
</dbReference>
<sequence>MMRTRKRPSKADAAADFAESDTQEKNSIAINCKTSRSTSQCLSSVSSSTASSDAEAGPCPPGRGAKPGSPHARHAVVIDHQGAAGKVVHKPDGTVIWEPAPECDDVGGRRNKEWLDAAMLGVGTMLLYMGYLSGGLGVIQGIEAVEVATRAARPNHLTTRVVTEIMYRNVAGCFAGVITGLVMGPVLAARSVAGALARPALVGFLLHQGVTRITRWRSGVSGLLRKLQSRDSSKVLEALRAIIAALRRNPRFAREFDKLKGVEVLLQRLAAMMPDCPILHLIAQALAELCKDQECRASLVAAGGVPRLVALLQNPNPVVSGFGLSALARLADNPLAVEAIRDSGGLNRLVELTAAAVPAMSSSAIVVTNPMVMGKDQSGAVTAVQQTSSAAVLTAQPSVIPVPVLPTAGGAYDRRAVLLPAVKLLQALSLDPASKAAIGVAGGIPALLDVVARSEPRSETQSEAIAALHSSLRGCPDNQRTLAALPQASEVLRAALAGYGPCWHVAKGDLHAMLNVLARLQGVQEAGGFVVVQSQVAAVAVRGAAAGPASGAVIAATVGTK</sequence>
<feature type="region of interest" description="Disordered" evidence="2">
    <location>
        <begin position="1"/>
        <end position="72"/>
    </location>
</feature>
<reference evidence="3 4" key="1">
    <citation type="journal article" date="2023" name="IScience">
        <title>Expanded male sex-determining region conserved during the evolution of homothallism in the green alga Volvox.</title>
        <authorList>
            <person name="Yamamoto K."/>
            <person name="Matsuzaki R."/>
            <person name="Mahakham W."/>
            <person name="Heman W."/>
            <person name="Sekimoto H."/>
            <person name="Kawachi M."/>
            <person name="Minakuchi Y."/>
            <person name="Toyoda A."/>
            <person name="Nozaki H."/>
        </authorList>
    </citation>
    <scope>NUCLEOTIDE SEQUENCE [LARGE SCALE GENOMIC DNA]</scope>
    <source>
        <strain evidence="3 4">NIES-4468</strain>
    </source>
</reference>
<feature type="repeat" description="ARM" evidence="1">
    <location>
        <begin position="303"/>
        <end position="345"/>
    </location>
</feature>
<dbReference type="InterPro" id="IPR011989">
    <property type="entry name" value="ARM-like"/>
</dbReference>
<evidence type="ECO:0000256" key="1">
    <source>
        <dbReference type="PROSITE-ProRule" id="PRU00259"/>
    </source>
</evidence>
<evidence type="ECO:0000313" key="4">
    <source>
        <dbReference type="Proteomes" id="UP001165090"/>
    </source>
</evidence>
<accession>A0ABQ5S4V4</accession>
<protein>
    <submittedName>
        <fullName evidence="3">Uncharacterized protein</fullName>
    </submittedName>
</protein>
<evidence type="ECO:0000313" key="3">
    <source>
        <dbReference type="EMBL" id="GLI64357.1"/>
    </source>
</evidence>
<dbReference type="PANTHER" id="PTHR46241:SF1">
    <property type="entry name" value="OUTER DYNEIN ARM-DOCKING COMPLEX SUBUNIT 2"/>
    <property type="match status" value="1"/>
</dbReference>
<proteinExistence type="predicted"/>
<organism evidence="3 4">
    <name type="scientific">Volvox africanus</name>
    <dbReference type="NCBI Taxonomy" id="51714"/>
    <lineage>
        <taxon>Eukaryota</taxon>
        <taxon>Viridiplantae</taxon>
        <taxon>Chlorophyta</taxon>
        <taxon>core chlorophytes</taxon>
        <taxon>Chlorophyceae</taxon>
        <taxon>CS clade</taxon>
        <taxon>Chlamydomonadales</taxon>
        <taxon>Volvocaceae</taxon>
        <taxon>Volvox</taxon>
    </lineage>
</organism>
<dbReference type="PROSITE" id="PS50176">
    <property type="entry name" value="ARM_REPEAT"/>
    <property type="match status" value="1"/>
</dbReference>
<comment type="caution">
    <text evidence="3">The sequence shown here is derived from an EMBL/GenBank/DDBJ whole genome shotgun (WGS) entry which is preliminary data.</text>
</comment>
<feature type="compositionally biased region" description="Low complexity" evidence="2">
    <location>
        <begin position="34"/>
        <end position="52"/>
    </location>
</feature>
<evidence type="ECO:0000256" key="2">
    <source>
        <dbReference type="SAM" id="MobiDB-lite"/>
    </source>
</evidence>
<name>A0ABQ5S4V4_9CHLO</name>
<dbReference type="InterPro" id="IPR016024">
    <property type="entry name" value="ARM-type_fold"/>
</dbReference>
<dbReference type="SMART" id="SM00185">
    <property type="entry name" value="ARM"/>
    <property type="match status" value="2"/>
</dbReference>
<dbReference type="EMBL" id="BSDZ01000019">
    <property type="protein sequence ID" value="GLI64357.1"/>
    <property type="molecule type" value="Genomic_DNA"/>
</dbReference>
<dbReference type="InterPro" id="IPR000225">
    <property type="entry name" value="Armadillo"/>
</dbReference>